<dbReference type="AlphaFoldDB" id="A0A4Q0XRL2"/>
<feature type="transmembrane region" description="Helical" evidence="1">
    <location>
        <begin position="172"/>
        <end position="192"/>
    </location>
</feature>
<dbReference type="PROSITE" id="PS50883">
    <property type="entry name" value="EAL"/>
    <property type="match status" value="1"/>
</dbReference>
<dbReference type="PANTHER" id="PTHR33121:SF71">
    <property type="entry name" value="OXYGEN SENSOR PROTEIN DOSP"/>
    <property type="match status" value="1"/>
</dbReference>
<organism evidence="4 5">
    <name type="scientific">Candidatus Marinarcus aquaticus</name>
    <dbReference type="NCBI Taxonomy" id="2044504"/>
    <lineage>
        <taxon>Bacteria</taxon>
        <taxon>Pseudomonadati</taxon>
        <taxon>Campylobacterota</taxon>
        <taxon>Epsilonproteobacteria</taxon>
        <taxon>Campylobacterales</taxon>
        <taxon>Arcobacteraceae</taxon>
        <taxon>Candidatus Marinarcus</taxon>
    </lineage>
</organism>
<keyword evidence="1" id="KW-0812">Transmembrane</keyword>
<dbReference type="InterPro" id="IPR029787">
    <property type="entry name" value="Nucleotide_cyclase"/>
</dbReference>
<dbReference type="InterPro" id="IPR043128">
    <property type="entry name" value="Rev_trsase/Diguanyl_cyclase"/>
</dbReference>
<keyword evidence="1" id="KW-1133">Transmembrane helix</keyword>
<accession>A0A4Q0XRL2</accession>
<sequence length="855" mass="98897">MKKTFKNYIFSSQIILVTIIFVICFIFGTYLHTTLTKQEALKHSDNFSNQIFSSMYQVMRKGWSKSDVEMFTQSLRDNFKESNYTINIYRSDIVKELFGQVEENTKDNILLNILDNKKEQLKYFDNNLVRNLLPLHAKTECLSCHANAKVGDVLGVIEVKQNLHSLFEQSKYQFIVFFLIIIPLFYIVAFITSRYTSKKVTKSIDLFNNKVEAINSIQDFKQFNSKDIDLYFSELNQVVKHVDLMAHKLKNVAVDKELLEFEIKLLDKFIITSDVVKDWREYISDLLVEINKIMDTYTLMTIFRVGDDQFEVDIFWLGKPEKNVQEFFEEYIHNSIRNSSYFEGMSDFKVKHIIANKDYCLSDLKKEDIEYRSKSLFLDSPKIGGIVGIGLQSVFANDPVRYIVIDSILTTMANLVGSVKAINKYTQDLEYYAARDPLTDLFNQRVFNDLMAYEIKRAKRHSYSFALMVIDCDNFKSVNDSYGHSFGDKFLQTIADILEAEKRDEDIVARYGGDEFTVILPECDENGAYTVASRISETIAKTKLQAPDGTNVSLTISIGICVYPQHTMSQKDMFTIADSMMYQVKEEGKNSVKLPNAGDVTEILYEKQHKSSMLKSAIDNRQIVPYFQPIQMSTNNKDGLVIHELLMRIKQDDRIISAFEFIEVAESMGLINKMDLIVIEKAFEEINKKNYKGILFINLSPKSLVVGDFINQINDLVEQYGIDKEKIVFEITERETVKNFSLLERFVKNLKSEGYKFAIDDFGSGFSSFHYIKKFPIDYLKIDGDFIINIVEDEKDRAFVHSIITLAQELNVQTIAEFVENKQIVDVIDTMGIDYYQGYYVGKPSENFLLETKEE</sequence>
<dbReference type="NCBIfam" id="TIGR00254">
    <property type="entry name" value="GGDEF"/>
    <property type="match status" value="1"/>
</dbReference>
<protein>
    <submittedName>
        <fullName evidence="4">GGDEF-domain containing protein</fullName>
    </submittedName>
</protein>
<dbReference type="SMART" id="SM00267">
    <property type="entry name" value="GGDEF"/>
    <property type="match status" value="1"/>
</dbReference>
<dbReference type="Gene3D" id="3.30.70.270">
    <property type="match status" value="1"/>
</dbReference>
<dbReference type="Pfam" id="PF00563">
    <property type="entry name" value="EAL"/>
    <property type="match status" value="1"/>
</dbReference>
<evidence type="ECO:0000259" key="2">
    <source>
        <dbReference type="PROSITE" id="PS50883"/>
    </source>
</evidence>
<name>A0A4Q0XRL2_9BACT</name>
<comment type="caution">
    <text evidence="4">The sequence shown here is derived from an EMBL/GenBank/DDBJ whole genome shotgun (WGS) entry which is preliminary data.</text>
</comment>
<dbReference type="CDD" id="cd01949">
    <property type="entry name" value="GGDEF"/>
    <property type="match status" value="1"/>
</dbReference>
<dbReference type="PANTHER" id="PTHR33121">
    <property type="entry name" value="CYCLIC DI-GMP PHOSPHODIESTERASE PDEF"/>
    <property type="match status" value="1"/>
</dbReference>
<evidence type="ECO:0000259" key="3">
    <source>
        <dbReference type="PROSITE" id="PS50887"/>
    </source>
</evidence>
<gene>
    <name evidence="4" type="ORF">CRV04_03290</name>
</gene>
<dbReference type="Proteomes" id="UP000290657">
    <property type="component" value="Unassembled WGS sequence"/>
</dbReference>
<evidence type="ECO:0000256" key="1">
    <source>
        <dbReference type="SAM" id="Phobius"/>
    </source>
</evidence>
<dbReference type="SUPFAM" id="SSF55073">
    <property type="entry name" value="Nucleotide cyclase"/>
    <property type="match status" value="1"/>
</dbReference>
<dbReference type="InterPro" id="IPR001633">
    <property type="entry name" value="EAL_dom"/>
</dbReference>
<keyword evidence="1" id="KW-0472">Membrane</keyword>
<dbReference type="SUPFAM" id="SSF141868">
    <property type="entry name" value="EAL domain-like"/>
    <property type="match status" value="1"/>
</dbReference>
<feature type="transmembrane region" description="Helical" evidence="1">
    <location>
        <begin position="7"/>
        <end position="31"/>
    </location>
</feature>
<evidence type="ECO:0000313" key="5">
    <source>
        <dbReference type="Proteomes" id="UP000290657"/>
    </source>
</evidence>
<keyword evidence="5" id="KW-1185">Reference proteome</keyword>
<dbReference type="SMART" id="SM00052">
    <property type="entry name" value="EAL"/>
    <property type="match status" value="1"/>
</dbReference>
<proteinExistence type="predicted"/>
<dbReference type="RefSeq" id="WP_128995358.1">
    <property type="nucleotide sequence ID" value="NZ_PDKN01000002.1"/>
</dbReference>
<dbReference type="CDD" id="cd01948">
    <property type="entry name" value="EAL"/>
    <property type="match status" value="1"/>
</dbReference>
<feature type="domain" description="GGDEF" evidence="3">
    <location>
        <begin position="463"/>
        <end position="597"/>
    </location>
</feature>
<dbReference type="InterPro" id="IPR050706">
    <property type="entry name" value="Cyclic-di-GMP_PDE-like"/>
</dbReference>
<dbReference type="InterPro" id="IPR000160">
    <property type="entry name" value="GGDEF_dom"/>
</dbReference>
<dbReference type="GO" id="GO:0071111">
    <property type="term" value="F:cyclic-guanylate-specific phosphodiesterase activity"/>
    <property type="evidence" value="ECO:0007669"/>
    <property type="project" value="InterPro"/>
</dbReference>
<dbReference type="FunFam" id="3.30.70.270:FF:000001">
    <property type="entry name" value="Diguanylate cyclase domain protein"/>
    <property type="match status" value="1"/>
</dbReference>
<dbReference type="Gene3D" id="3.30.450.290">
    <property type="match status" value="1"/>
</dbReference>
<evidence type="ECO:0000313" key="4">
    <source>
        <dbReference type="EMBL" id="RXJ60050.1"/>
    </source>
</evidence>
<dbReference type="InterPro" id="IPR035919">
    <property type="entry name" value="EAL_sf"/>
</dbReference>
<reference evidence="4 5" key="1">
    <citation type="submission" date="2017-10" db="EMBL/GenBank/DDBJ databases">
        <title>Genomics of the genus Arcobacter.</title>
        <authorList>
            <person name="Perez-Cataluna A."/>
            <person name="Figueras M.J."/>
        </authorList>
    </citation>
    <scope>NUCLEOTIDE SEQUENCE [LARGE SCALE GENOMIC DNA]</scope>
    <source>
        <strain evidence="4 5">CECT 8987</strain>
    </source>
</reference>
<dbReference type="Pfam" id="PF00990">
    <property type="entry name" value="GGDEF"/>
    <property type="match status" value="1"/>
</dbReference>
<dbReference type="OrthoDB" id="9777298at2"/>
<dbReference type="Gene3D" id="3.20.20.450">
    <property type="entry name" value="EAL domain"/>
    <property type="match status" value="1"/>
</dbReference>
<feature type="domain" description="EAL" evidence="2">
    <location>
        <begin position="607"/>
        <end position="855"/>
    </location>
</feature>
<dbReference type="EMBL" id="PDKN01000002">
    <property type="protein sequence ID" value="RXJ60050.1"/>
    <property type="molecule type" value="Genomic_DNA"/>
</dbReference>
<dbReference type="PROSITE" id="PS50887">
    <property type="entry name" value="GGDEF"/>
    <property type="match status" value="1"/>
</dbReference>